<gene>
    <name evidence="1" type="ORF">DUI87_05778</name>
</gene>
<evidence type="ECO:0000313" key="2">
    <source>
        <dbReference type="Proteomes" id="UP000269221"/>
    </source>
</evidence>
<reference evidence="1 2" key="1">
    <citation type="submission" date="2018-07" db="EMBL/GenBank/DDBJ databases">
        <title>A high quality draft genome assembly of the barn swallow (H. rustica rustica).</title>
        <authorList>
            <person name="Formenti G."/>
            <person name="Chiara M."/>
            <person name="Poveda L."/>
            <person name="Francoijs K.-J."/>
            <person name="Bonisoli-Alquati A."/>
            <person name="Canova L."/>
            <person name="Gianfranceschi L."/>
            <person name="Horner D.S."/>
            <person name="Saino N."/>
        </authorList>
    </citation>
    <scope>NUCLEOTIDE SEQUENCE [LARGE SCALE GENOMIC DNA]</scope>
    <source>
        <strain evidence="1">Chelidonia</strain>
        <tissue evidence="1">Blood</tissue>
    </source>
</reference>
<dbReference type="AlphaFoldDB" id="A0A3M0KWY5"/>
<dbReference type="Proteomes" id="UP000269221">
    <property type="component" value="Unassembled WGS sequence"/>
</dbReference>
<sequence>MSSGELSQFVGNTKIRGGVNTVERSHVIQRLESYSWDYTGFRMSSLSQETVYCQEQGGGYDHIIGEKTSKSPQTEKVIFFSKIPISQLLLTDLMAVSTGNDTKPGLQLLQRARTMKSEHCFHSSVSEGQTFRIVSYKISSNCQPVDKDRNYTLIFQVNNFLISSIQVCIFFLPNCLMNIKEQASCLCPDS</sequence>
<proteinExistence type="predicted"/>
<name>A0A3M0KWY5_HIRRU</name>
<evidence type="ECO:0000313" key="1">
    <source>
        <dbReference type="EMBL" id="RMC17201.1"/>
    </source>
</evidence>
<accession>A0A3M0KWY5</accession>
<organism evidence="1 2">
    <name type="scientific">Hirundo rustica rustica</name>
    <dbReference type="NCBI Taxonomy" id="333673"/>
    <lineage>
        <taxon>Eukaryota</taxon>
        <taxon>Metazoa</taxon>
        <taxon>Chordata</taxon>
        <taxon>Craniata</taxon>
        <taxon>Vertebrata</taxon>
        <taxon>Euteleostomi</taxon>
        <taxon>Archelosauria</taxon>
        <taxon>Archosauria</taxon>
        <taxon>Dinosauria</taxon>
        <taxon>Saurischia</taxon>
        <taxon>Theropoda</taxon>
        <taxon>Coelurosauria</taxon>
        <taxon>Aves</taxon>
        <taxon>Neognathae</taxon>
        <taxon>Neoaves</taxon>
        <taxon>Telluraves</taxon>
        <taxon>Australaves</taxon>
        <taxon>Passeriformes</taxon>
        <taxon>Sylvioidea</taxon>
        <taxon>Hirundinidae</taxon>
        <taxon>Hirundo</taxon>
    </lineage>
</organism>
<keyword evidence="2" id="KW-1185">Reference proteome</keyword>
<protein>
    <submittedName>
        <fullName evidence="1">Uncharacterized protein</fullName>
    </submittedName>
</protein>
<comment type="caution">
    <text evidence="1">The sequence shown here is derived from an EMBL/GenBank/DDBJ whole genome shotgun (WGS) entry which is preliminary data.</text>
</comment>
<dbReference type="EMBL" id="QRBI01000099">
    <property type="protein sequence ID" value="RMC17201.1"/>
    <property type="molecule type" value="Genomic_DNA"/>
</dbReference>